<evidence type="ECO:0000256" key="1">
    <source>
        <dbReference type="SAM" id="MobiDB-lite"/>
    </source>
</evidence>
<sequence>MEMCENLIISMTSSVEILLFIHDSLFTWLRSASLACRFMHAHNCCFRGMVSLLKDGRGNAIALPTNKAMRAGIKEDFFLKFSQFMIPPPIHTRAHTHTHARTHSSDRCTALKGSKQAPLLSSP</sequence>
<evidence type="ECO:0000313" key="3">
    <source>
        <dbReference type="Proteomes" id="UP000593571"/>
    </source>
</evidence>
<proteinExistence type="predicted"/>
<keyword evidence="3" id="KW-1185">Reference proteome</keyword>
<evidence type="ECO:0000313" key="2">
    <source>
        <dbReference type="EMBL" id="KAF6404974.1"/>
    </source>
</evidence>
<comment type="caution">
    <text evidence="2">The sequence shown here is derived from an EMBL/GenBank/DDBJ whole genome shotgun (WGS) entry which is preliminary data.</text>
</comment>
<reference evidence="2 3" key="1">
    <citation type="journal article" date="2020" name="Nature">
        <title>Six reference-quality genomes reveal evolution of bat adaptations.</title>
        <authorList>
            <person name="Jebb D."/>
            <person name="Huang Z."/>
            <person name="Pippel M."/>
            <person name="Hughes G.M."/>
            <person name="Lavrichenko K."/>
            <person name="Devanna P."/>
            <person name="Winkler S."/>
            <person name="Jermiin L.S."/>
            <person name="Skirmuntt E.C."/>
            <person name="Katzourakis A."/>
            <person name="Burkitt-Gray L."/>
            <person name="Ray D.A."/>
            <person name="Sullivan K.A.M."/>
            <person name="Roscito J.G."/>
            <person name="Kirilenko B.M."/>
            <person name="Davalos L.M."/>
            <person name="Corthals A.P."/>
            <person name="Power M.L."/>
            <person name="Jones G."/>
            <person name="Ransome R.D."/>
            <person name="Dechmann D.K.N."/>
            <person name="Locatelli A.G."/>
            <person name="Puechmaille S.J."/>
            <person name="Fedrigo O."/>
            <person name="Jarvis E.D."/>
            <person name="Hiller M."/>
            <person name="Vernes S.C."/>
            <person name="Myers E.W."/>
            <person name="Teeling E.C."/>
        </authorList>
    </citation>
    <scope>NUCLEOTIDE SEQUENCE [LARGE SCALE GENOMIC DNA]</scope>
    <source>
        <strain evidence="2">MRouAeg1</strain>
        <tissue evidence="2">Muscle</tissue>
    </source>
</reference>
<gene>
    <name evidence="2" type="ORF">HJG63_009303</name>
</gene>
<protein>
    <submittedName>
        <fullName evidence="2">Uncharacterized protein</fullName>
    </submittedName>
</protein>
<dbReference type="Proteomes" id="UP000593571">
    <property type="component" value="Unassembled WGS sequence"/>
</dbReference>
<dbReference type="AlphaFoldDB" id="A0A7J8C294"/>
<name>A0A7J8C294_ROUAE</name>
<accession>A0A7J8C294</accession>
<feature type="region of interest" description="Disordered" evidence="1">
    <location>
        <begin position="95"/>
        <end position="123"/>
    </location>
</feature>
<organism evidence="2 3">
    <name type="scientific">Rousettus aegyptiacus</name>
    <name type="common">Egyptian fruit bat</name>
    <name type="synonym">Pteropus aegyptiacus</name>
    <dbReference type="NCBI Taxonomy" id="9407"/>
    <lineage>
        <taxon>Eukaryota</taxon>
        <taxon>Metazoa</taxon>
        <taxon>Chordata</taxon>
        <taxon>Craniata</taxon>
        <taxon>Vertebrata</taxon>
        <taxon>Euteleostomi</taxon>
        <taxon>Mammalia</taxon>
        <taxon>Eutheria</taxon>
        <taxon>Laurasiatheria</taxon>
        <taxon>Chiroptera</taxon>
        <taxon>Yinpterochiroptera</taxon>
        <taxon>Pteropodoidea</taxon>
        <taxon>Pteropodidae</taxon>
        <taxon>Rousettinae</taxon>
        <taxon>Rousettus</taxon>
    </lineage>
</organism>
<dbReference type="EMBL" id="JACASE010000015">
    <property type="protein sequence ID" value="KAF6404974.1"/>
    <property type="molecule type" value="Genomic_DNA"/>
</dbReference>